<dbReference type="EMBL" id="VCIW01000005">
    <property type="protein sequence ID" value="TLS52261.1"/>
    <property type="molecule type" value="Genomic_DNA"/>
</dbReference>
<dbReference type="NCBIfam" id="NF047422">
    <property type="entry name" value="YfmF_fam"/>
    <property type="match status" value="1"/>
</dbReference>
<proteinExistence type="predicted"/>
<dbReference type="InterPro" id="IPR007863">
    <property type="entry name" value="Peptidase_M16_C"/>
</dbReference>
<dbReference type="SUPFAM" id="SSF63411">
    <property type="entry name" value="LuxS/MPP-like metallohydrolase"/>
    <property type="match status" value="2"/>
</dbReference>
<feature type="domain" description="Peptidase M16 C-terminal" evidence="1">
    <location>
        <begin position="185"/>
        <end position="359"/>
    </location>
</feature>
<dbReference type="OrthoDB" id="9762085at2"/>
<evidence type="ECO:0000313" key="3">
    <source>
        <dbReference type="Proteomes" id="UP000309676"/>
    </source>
</evidence>
<dbReference type="InterPro" id="IPR011249">
    <property type="entry name" value="Metalloenz_LuxS/M16"/>
</dbReference>
<dbReference type="Pfam" id="PF05193">
    <property type="entry name" value="Peptidase_M16_C"/>
    <property type="match status" value="1"/>
</dbReference>
<dbReference type="Proteomes" id="UP000309676">
    <property type="component" value="Unassembled WGS sequence"/>
</dbReference>
<dbReference type="PANTHER" id="PTHR11851">
    <property type="entry name" value="METALLOPROTEASE"/>
    <property type="match status" value="1"/>
</dbReference>
<gene>
    <name evidence="2" type="ORF">FE782_09805</name>
</gene>
<keyword evidence="3" id="KW-1185">Reference proteome</keyword>
<organism evidence="2 3">
    <name type="scientific">Paenibacillus antri</name>
    <dbReference type="NCBI Taxonomy" id="2582848"/>
    <lineage>
        <taxon>Bacteria</taxon>
        <taxon>Bacillati</taxon>
        <taxon>Bacillota</taxon>
        <taxon>Bacilli</taxon>
        <taxon>Bacillales</taxon>
        <taxon>Paenibacillaceae</taxon>
        <taxon>Paenibacillus</taxon>
    </lineage>
</organism>
<sequence length="427" mass="47605">MGTTRFERDAVGGIRLHVLSTDRFKTTAVSVFVGTLLQESTVTSVALAPFVLRRGNASYPETKAFREALDDLYGAGFGFDIYKRGDYQIVNFRMDVIRNEFAAGGAPLLQQAIGFLGETLTQPALEDGRFLASYVEAEKHTVQKKLEAIVNDKGRYAAERCIEEMCKDEPYRLHPLGQKEDLAGITPESLYDSYQSWLAGAPIDVYVVGNTTIDEVKRLVQDAFAVRGNDAPTSYTSSRRTKRVTDVNTVIERMEVGQGKLNMGIRTPAAYAEPSYATALLYNGILGSFPHSKLFLNVREKESLAYYASSRLDGHKGIITISSGIEIDKYERAVEIIKKQLEAMRAGDISELEMNQTKAMISNHLREMNDSAYEMIGFDFNTVLSGKERTAESLLGEIERVSVPDIAAFAQDVQLDTVYFLRDRKED</sequence>
<dbReference type="GO" id="GO:0046872">
    <property type="term" value="F:metal ion binding"/>
    <property type="evidence" value="ECO:0007669"/>
    <property type="project" value="InterPro"/>
</dbReference>
<comment type="caution">
    <text evidence="2">The sequence shown here is derived from an EMBL/GenBank/DDBJ whole genome shotgun (WGS) entry which is preliminary data.</text>
</comment>
<dbReference type="AlphaFoldDB" id="A0A5R9G938"/>
<protein>
    <submittedName>
        <fullName evidence="2">Insulinase family protein</fullName>
    </submittedName>
</protein>
<name>A0A5R9G938_9BACL</name>
<dbReference type="RefSeq" id="WP_138193918.1">
    <property type="nucleotide sequence ID" value="NZ_VCIW01000005.1"/>
</dbReference>
<dbReference type="PANTHER" id="PTHR11851:SF186">
    <property type="entry name" value="INACTIVE METALLOPROTEASE YMFF-RELATED"/>
    <property type="match status" value="1"/>
</dbReference>
<evidence type="ECO:0000313" key="2">
    <source>
        <dbReference type="EMBL" id="TLS52261.1"/>
    </source>
</evidence>
<accession>A0A5R9G938</accession>
<reference evidence="2 3" key="1">
    <citation type="submission" date="2019-05" db="EMBL/GenBank/DDBJ databases">
        <authorList>
            <person name="Narsing Rao M.P."/>
            <person name="Li W.J."/>
        </authorList>
    </citation>
    <scope>NUCLEOTIDE SEQUENCE [LARGE SCALE GENOMIC DNA]</scope>
    <source>
        <strain evidence="2 3">SYSU_K30003</strain>
    </source>
</reference>
<dbReference type="InterPro" id="IPR050361">
    <property type="entry name" value="MPP/UQCRC_Complex"/>
</dbReference>
<dbReference type="Gene3D" id="3.30.830.10">
    <property type="entry name" value="Metalloenzyme, LuxS/M16 peptidase-like"/>
    <property type="match status" value="2"/>
</dbReference>
<evidence type="ECO:0000259" key="1">
    <source>
        <dbReference type="Pfam" id="PF05193"/>
    </source>
</evidence>